<dbReference type="InterPro" id="IPR050681">
    <property type="entry name" value="CDF/SLC30A"/>
</dbReference>
<evidence type="ECO:0000256" key="1">
    <source>
        <dbReference type="ARBA" id="ARBA00004141"/>
    </source>
</evidence>
<feature type="transmembrane region" description="Helical" evidence="6">
    <location>
        <begin position="85"/>
        <end position="106"/>
    </location>
</feature>
<dbReference type="EMBL" id="JBHSMR010000004">
    <property type="protein sequence ID" value="MFC5477153.1"/>
    <property type="molecule type" value="Genomic_DNA"/>
</dbReference>
<feature type="transmembrane region" description="Helical" evidence="6">
    <location>
        <begin position="112"/>
        <end position="134"/>
    </location>
</feature>
<accession>A0ABW0MGW0</accession>
<keyword evidence="9" id="KW-1185">Reference proteome</keyword>
<keyword evidence="3" id="KW-0862">Zinc</keyword>
<keyword evidence="3" id="KW-0406">Ion transport</keyword>
<dbReference type="PANTHER" id="PTHR11562:SF17">
    <property type="entry name" value="RE54080P-RELATED"/>
    <property type="match status" value="1"/>
</dbReference>
<evidence type="ECO:0000256" key="4">
    <source>
        <dbReference type="ARBA" id="ARBA00022989"/>
    </source>
</evidence>
<reference evidence="9" key="1">
    <citation type="journal article" date="2019" name="Int. J. Syst. Evol. Microbiol.">
        <title>The Global Catalogue of Microorganisms (GCM) 10K type strain sequencing project: providing services to taxonomists for standard genome sequencing and annotation.</title>
        <authorList>
            <consortium name="The Broad Institute Genomics Platform"/>
            <consortium name="The Broad Institute Genome Sequencing Center for Infectious Disease"/>
            <person name="Wu L."/>
            <person name="Ma J."/>
        </authorList>
    </citation>
    <scope>NUCLEOTIDE SEQUENCE [LARGE SCALE GENOMIC DNA]</scope>
    <source>
        <strain evidence="9">CCUG 43111</strain>
    </source>
</reference>
<keyword evidence="4 6" id="KW-1133">Transmembrane helix</keyword>
<proteinExistence type="predicted"/>
<gene>
    <name evidence="8" type="ORF">ACFPQ5_03060</name>
</gene>
<feature type="transmembrane region" description="Helical" evidence="6">
    <location>
        <begin position="51"/>
        <end position="73"/>
    </location>
</feature>
<evidence type="ECO:0000256" key="6">
    <source>
        <dbReference type="SAM" id="Phobius"/>
    </source>
</evidence>
<evidence type="ECO:0000259" key="7">
    <source>
        <dbReference type="Pfam" id="PF01545"/>
    </source>
</evidence>
<dbReference type="PANTHER" id="PTHR11562">
    <property type="entry name" value="CATION EFFLUX PROTEIN/ ZINC TRANSPORTER"/>
    <property type="match status" value="1"/>
</dbReference>
<dbReference type="SUPFAM" id="SSF161111">
    <property type="entry name" value="Cation efflux protein transmembrane domain-like"/>
    <property type="match status" value="1"/>
</dbReference>
<dbReference type="InterPro" id="IPR058533">
    <property type="entry name" value="Cation_efflux_TM"/>
</dbReference>
<evidence type="ECO:0000313" key="9">
    <source>
        <dbReference type="Proteomes" id="UP001596101"/>
    </source>
</evidence>
<dbReference type="Pfam" id="PF01545">
    <property type="entry name" value="Cation_efflux"/>
    <property type="match status" value="1"/>
</dbReference>
<dbReference type="RefSeq" id="WP_379751789.1">
    <property type="nucleotide sequence ID" value="NZ_JBHSMR010000004.1"/>
</dbReference>
<comment type="subcellular location">
    <subcellularLocation>
        <location evidence="1">Membrane</location>
        <topology evidence="1">Multi-pass membrane protein</topology>
    </subcellularLocation>
</comment>
<feature type="domain" description="Cation efflux protein transmembrane" evidence="7">
    <location>
        <begin position="25"/>
        <end position="199"/>
    </location>
</feature>
<evidence type="ECO:0000256" key="5">
    <source>
        <dbReference type="ARBA" id="ARBA00023136"/>
    </source>
</evidence>
<protein>
    <submittedName>
        <fullName evidence="8">Cation transporter</fullName>
    </submittedName>
</protein>
<evidence type="ECO:0000256" key="3">
    <source>
        <dbReference type="ARBA" id="ARBA00022906"/>
    </source>
</evidence>
<keyword evidence="3" id="KW-0864">Zinc transport</keyword>
<sequence length="204" mass="21460">MPESDNAIDDEPSLDASQESDRGILWRVLLINLGQCLAGIIGGTWASSTAVIGAGLDNLGDAAVYAVSLYAVGRSATIKKRAAQLSGYLLIGFACLLLVEVVRRFFGGESPLGPAMMAMAAANALLNIYCIRLLKQHRGQDINFKASAIFTNNDSIVNGAIVLSGALVMWMNSNLPDLILGTVVSGIAAKGGYEILSEAKESQQ</sequence>
<organism evidence="8 9">
    <name type="scientific">Massilia suwonensis</name>
    <dbReference type="NCBI Taxonomy" id="648895"/>
    <lineage>
        <taxon>Bacteria</taxon>
        <taxon>Pseudomonadati</taxon>
        <taxon>Pseudomonadota</taxon>
        <taxon>Betaproteobacteria</taxon>
        <taxon>Burkholderiales</taxon>
        <taxon>Oxalobacteraceae</taxon>
        <taxon>Telluria group</taxon>
        <taxon>Massilia</taxon>
    </lineage>
</organism>
<evidence type="ECO:0000256" key="2">
    <source>
        <dbReference type="ARBA" id="ARBA00022692"/>
    </source>
</evidence>
<dbReference type="InterPro" id="IPR027469">
    <property type="entry name" value="Cation_efflux_TMD_sf"/>
</dbReference>
<keyword evidence="3" id="KW-0813">Transport</keyword>
<dbReference type="Proteomes" id="UP001596101">
    <property type="component" value="Unassembled WGS sequence"/>
</dbReference>
<evidence type="ECO:0000313" key="8">
    <source>
        <dbReference type="EMBL" id="MFC5477153.1"/>
    </source>
</evidence>
<comment type="caution">
    <text evidence="8">The sequence shown here is derived from an EMBL/GenBank/DDBJ whole genome shotgun (WGS) entry which is preliminary data.</text>
</comment>
<keyword evidence="5 6" id="KW-0472">Membrane</keyword>
<dbReference type="Gene3D" id="1.20.1510.10">
    <property type="entry name" value="Cation efflux protein transmembrane domain"/>
    <property type="match status" value="1"/>
</dbReference>
<feature type="transmembrane region" description="Helical" evidence="6">
    <location>
        <begin position="24"/>
        <end position="45"/>
    </location>
</feature>
<keyword evidence="2 6" id="KW-0812">Transmembrane</keyword>
<name>A0ABW0MGW0_9BURK</name>
<feature type="transmembrane region" description="Helical" evidence="6">
    <location>
        <begin position="155"/>
        <end position="172"/>
    </location>
</feature>